<dbReference type="Proteomes" id="UP001605036">
    <property type="component" value="Unassembled WGS sequence"/>
</dbReference>
<gene>
    <name evidence="1" type="ORF">R1flu_010336</name>
</gene>
<sequence length="97" mass="10748">MVLALVGPAICPIGSRDMTTLGGLTLLTNQPSASWTRWLVMPAALQIACPSYDRREIFIAPNVEERCRTHRAGGWNINRWAIQQIEQTLVISNSVPC</sequence>
<evidence type="ECO:0000313" key="2">
    <source>
        <dbReference type="Proteomes" id="UP001605036"/>
    </source>
</evidence>
<comment type="caution">
    <text evidence="1">The sequence shown here is derived from an EMBL/GenBank/DDBJ whole genome shotgun (WGS) entry which is preliminary data.</text>
</comment>
<name>A0ABD1Z4P9_9MARC</name>
<keyword evidence="2" id="KW-1185">Reference proteome</keyword>
<accession>A0ABD1Z4P9</accession>
<organism evidence="1 2">
    <name type="scientific">Riccia fluitans</name>
    <dbReference type="NCBI Taxonomy" id="41844"/>
    <lineage>
        <taxon>Eukaryota</taxon>
        <taxon>Viridiplantae</taxon>
        <taxon>Streptophyta</taxon>
        <taxon>Embryophyta</taxon>
        <taxon>Marchantiophyta</taxon>
        <taxon>Marchantiopsida</taxon>
        <taxon>Marchantiidae</taxon>
        <taxon>Marchantiales</taxon>
        <taxon>Ricciaceae</taxon>
        <taxon>Riccia</taxon>
    </lineage>
</organism>
<dbReference type="AlphaFoldDB" id="A0ABD1Z4P9"/>
<proteinExistence type="predicted"/>
<reference evidence="1 2" key="1">
    <citation type="submission" date="2024-09" db="EMBL/GenBank/DDBJ databases">
        <title>Chromosome-scale assembly of Riccia fluitans.</title>
        <authorList>
            <person name="Paukszto L."/>
            <person name="Sawicki J."/>
            <person name="Karawczyk K."/>
            <person name="Piernik-Szablinska J."/>
            <person name="Szczecinska M."/>
            <person name="Mazdziarz M."/>
        </authorList>
    </citation>
    <scope>NUCLEOTIDE SEQUENCE [LARGE SCALE GENOMIC DNA]</scope>
    <source>
        <strain evidence="1">Rf_01</strain>
        <tissue evidence="1">Aerial parts of the thallus</tissue>
    </source>
</reference>
<dbReference type="EMBL" id="JBHFFA010000002">
    <property type="protein sequence ID" value="KAL2642749.1"/>
    <property type="molecule type" value="Genomic_DNA"/>
</dbReference>
<evidence type="ECO:0000313" key="1">
    <source>
        <dbReference type="EMBL" id="KAL2642749.1"/>
    </source>
</evidence>
<protein>
    <submittedName>
        <fullName evidence="1">Uncharacterized protein</fullName>
    </submittedName>
</protein>